<dbReference type="PROSITE" id="PS50076">
    <property type="entry name" value="DNAJ_2"/>
    <property type="match status" value="1"/>
</dbReference>
<sequence>MECGGLPSYYSVLGVDRNASDEEIKRAYRKLAMQWHPDKWASRSPSVLGEAKQKFQQIQEAYSVLSDRRKRVMYDAGIYDPEDEDEEVEGFADFLQEMVSLMSDARKEEKNYSMEELQSMFWEMAQDFRTPQWVYDPMQQHSYESLWSCGPFSLHEPENPRTSSCEANQLHGNPHLGTSRFETYECMMIIAKHQFSCMLEVCKWVTANVYIKRQIAKMNPLGSVMQLSDVHPHFPLKPSLITRLRFSFDKIVVKQQLIAGFYGEQASRVIFSNNPITLTPPMQCDFQDLTCSKRVKGFKVSEA</sequence>
<dbReference type="CDD" id="cd06257">
    <property type="entry name" value="DnaJ"/>
    <property type="match status" value="1"/>
</dbReference>
<proteinExistence type="predicted"/>
<dbReference type="PROSITE" id="PS00636">
    <property type="entry name" value="DNAJ_1"/>
    <property type="match status" value="1"/>
</dbReference>
<dbReference type="Proteomes" id="UP000325081">
    <property type="component" value="Unassembled WGS sequence"/>
</dbReference>
<dbReference type="OrthoDB" id="10250354at2759"/>
<dbReference type="InterPro" id="IPR036869">
    <property type="entry name" value="J_dom_sf"/>
</dbReference>
<reference evidence="3" key="1">
    <citation type="journal article" date="2019" name="Curr. Biol.">
        <title>Genome Sequence of Striga asiatica Provides Insight into the Evolution of Plant Parasitism.</title>
        <authorList>
            <person name="Yoshida S."/>
            <person name="Kim S."/>
            <person name="Wafula E.K."/>
            <person name="Tanskanen J."/>
            <person name="Kim Y.M."/>
            <person name="Honaas L."/>
            <person name="Yang Z."/>
            <person name="Spallek T."/>
            <person name="Conn C.E."/>
            <person name="Ichihashi Y."/>
            <person name="Cheong K."/>
            <person name="Cui S."/>
            <person name="Der J.P."/>
            <person name="Gundlach H."/>
            <person name="Jiao Y."/>
            <person name="Hori C."/>
            <person name="Ishida J.K."/>
            <person name="Kasahara H."/>
            <person name="Kiba T."/>
            <person name="Kim M.S."/>
            <person name="Koo N."/>
            <person name="Laohavisit A."/>
            <person name="Lee Y.H."/>
            <person name="Lumba S."/>
            <person name="McCourt P."/>
            <person name="Mortimer J.C."/>
            <person name="Mutuku J.M."/>
            <person name="Nomura T."/>
            <person name="Sasaki-Sekimoto Y."/>
            <person name="Seto Y."/>
            <person name="Wang Y."/>
            <person name="Wakatake T."/>
            <person name="Sakakibara H."/>
            <person name="Demura T."/>
            <person name="Yamaguchi S."/>
            <person name="Yoneyama K."/>
            <person name="Manabe R.I."/>
            <person name="Nelson D.C."/>
            <person name="Schulman A.H."/>
            <person name="Timko M.P."/>
            <person name="dePamphilis C.W."/>
            <person name="Choi D."/>
            <person name="Shirasu K."/>
        </authorList>
    </citation>
    <scope>NUCLEOTIDE SEQUENCE [LARGE SCALE GENOMIC DNA]</scope>
    <source>
        <strain evidence="3">cv. UVA1</strain>
    </source>
</reference>
<dbReference type="PANTHER" id="PTHR44743">
    <property type="entry name" value="PUTATIVE, EXPRESSED-RELATED"/>
    <property type="match status" value="1"/>
</dbReference>
<dbReference type="SMART" id="SM00271">
    <property type="entry name" value="DnaJ"/>
    <property type="match status" value="1"/>
</dbReference>
<evidence type="ECO:0000313" key="2">
    <source>
        <dbReference type="EMBL" id="GER44638.1"/>
    </source>
</evidence>
<dbReference type="SUPFAM" id="SSF46565">
    <property type="entry name" value="Chaperone J-domain"/>
    <property type="match status" value="1"/>
</dbReference>
<dbReference type="PANTHER" id="PTHR44743:SF10">
    <property type="entry name" value="J DOMAIN-CONTAINING PROTEIN"/>
    <property type="match status" value="1"/>
</dbReference>
<dbReference type="InterPro" id="IPR001623">
    <property type="entry name" value="DnaJ_domain"/>
</dbReference>
<evidence type="ECO:0000259" key="1">
    <source>
        <dbReference type="PROSITE" id="PS50076"/>
    </source>
</evidence>
<gene>
    <name evidence="2" type="ORF">STAS_21543</name>
</gene>
<comment type="caution">
    <text evidence="2">The sequence shown here is derived from an EMBL/GenBank/DDBJ whole genome shotgun (WGS) entry which is preliminary data.</text>
</comment>
<name>A0A5A7QI92_STRAF</name>
<dbReference type="Pfam" id="PF00226">
    <property type="entry name" value="DnaJ"/>
    <property type="match status" value="1"/>
</dbReference>
<organism evidence="2 3">
    <name type="scientific">Striga asiatica</name>
    <name type="common">Asiatic witchweed</name>
    <name type="synonym">Buchnera asiatica</name>
    <dbReference type="NCBI Taxonomy" id="4170"/>
    <lineage>
        <taxon>Eukaryota</taxon>
        <taxon>Viridiplantae</taxon>
        <taxon>Streptophyta</taxon>
        <taxon>Embryophyta</taxon>
        <taxon>Tracheophyta</taxon>
        <taxon>Spermatophyta</taxon>
        <taxon>Magnoliopsida</taxon>
        <taxon>eudicotyledons</taxon>
        <taxon>Gunneridae</taxon>
        <taxon>Pentapetalae</taxon>
        <taxon>asterids</taxon>
        <taxon>lamiids</taxon>
        <taxon>Lamiales</taxon>
        <taxon>Orobanchaceae</taxon>
        <taxon>Buchnereae</taxon>
        <taxon>Striga</taxon>
    </lineage>
</organism>
<feature type="domain" description="J" evidence="1">
    <location>
        <begin position="8"/>
        <end position="78"/>
    </location>
</feature>
<accession>A0A5A7QI92</accession>
<dbReference type="EMBL" id="BKCP01007070">
    <property type="protein sequence ID" value="GER44638.1"/>
    <property type="molecule type" value="Genomic_DNA"/>
</dbReference>
<evidence type="ECO:0000313" key="3">
    <source>
        <dbReference type="Proteomes" id="UP000325081"/>
    </source>
</evidence>
<protein>
    <submittedName>
        <fullName evidence="2">Chaperone DnaJ-domain superfamily protein</fullName>
    </submittedName>
</protein>
<dbReference type="InterPro" id="IPR018253">
    <property type="entry name" value="DnaJ_domain_CS"/>
</dbReference>
<keyword evidence="3" id="KW-1185">Reference proteome</keyword>
<dbReference type="Gene3D" id="1.10.287.110">
    <property type="entry name" value="DnaJ domain"/>
    <property type="match status" value="1"/>
</dbReference>
<dbReference type="AlphaFoldDB" id="A0A5A7QI92"/>
<dbReference type="PRINTS" id="PR00625">
    <property type="entry name" value="JDOMAIN"/>
</dbReference>